<protein>
    <submittedName>
        <fullName evidence="7">DMT family transporter</fullName>
    </submittedName>
</protein>
<keyword evidence="2 5" id="KW-0812">Transmembrane</keyword>
<organism evidence="7 8">
    <name type="scientific">Hoylesella nanceiensis</name>
    <dbReference type="NCBI Taxonomy" id="425941"/>
    <lineage>
        <taxon>Bacteria</taxon>
        <taxon>Pseudomonadati</taxon>
        <taxon>Bacteroidota</taxon>
        <taxon>Bacteroidia</taxon>
        <taxon>Bacteroidales</taxon>
        <taxon>Prevotellaceae</taxon>
        <taxon>Hoylesella</taxon>
    </lineage>
</organism>
<evidence type="ECO:0000256" key="1">
    <source>
        <dbReference type="ARBA" id="ARBA00004141"/>
    </source>
</evidence>
<feature type="domain" description="EamA" evidence="6">
    <location>
        <begin position="154"/>
        <end position="290"/>
    </location>
</feature>
<dbReference type="EMBL" id="JAHXCT010000003">
    <property type="protein sequence ID" value="MBW4769321.1"/>
    <property type="molecule type" value="Genomic_DNA"/>
</dbReference>
<feature type="domain" description="EamA" evidence="6">
    <location>
        <begin position="10"/>
        <end position="142"/>
    </location>
</feature>
<dbReference type="InterPro" id="IPR050638">
    <property type="entry name" value="AA-Vitamin_Transporters"/>
</dbReference>
<proteinExistence type="predicted"/>
<dbReference type="InterPro" id="IPR000620">
    <property type="entry name" value="EamA_dom"/>
</dbReference>
<evidence type="ECO:0000256" key="4">
    <source>
        <dbReference type="ARBA" id="ARBA00023136"/>
    </source>
</evidence>
<feature type="transmembrane region" description="Helical" evidence="5">
    <location>
        <begin position="126"/>
        <end position="145"/>
    </location>
</feature>
<evidence type="ECO:0000256" key="2">
    <source>
        <dbReference type="ARBA" id="ARBA00022692"/>
    </source>
</evidence>
<keyword evidence="8" id="KW-1185">Reference proteome</keyword>
<reference evidence="7 8" key="1">
    <citation type="submission" date="2021-07" db="EMBL/GenBank/DDBJ databases">
        <title>Genomic diversity and antimicrobial resistance of Prevotella spp. isolated from chronic lung disease airways.</title>
        <authorList>
            <person name="Webb K.A."/>
            <person name="Olagoke O.S."/>
            <person name="Baird T."/>
            <person name="Neill J."/>
            <person name="Pham A."/>
            <person name="Wells T.J."/>
            <person name="Ramsay K.A."/>
            <person name="Bell S.C."/>
            <person name="Sarovich D.S."/>
            <person name="Price E.P."/>
        </authorList>
    </citation>
    <scope>NUCLEOTIDE SEQUENCE [LARGE SCALE GENOMIC DNA]</scope>
    <source>
        <strain evidence="7 8">SCHI0011.S.12</strain>
    </source>
</reference>
<feature type="transmembrane region" description="Helical" evidence="5">
    <location>
        <begin position="186"/>
        <end position="205"/>
    </location>
</feature>
<feature type="transmembrane region" description="Helical" evidence="5">
    <location>
        <begin position="95"/>
        <end position="119"/>
    </location>
</feature>
<keyword evidence="4 5" id="KW-0472">Membrane</keyword>
<dbReference type="Proteomes" id="UP000788426">
    <property type="component" value="Unassembled WGS sequence"/>
</dbReference>
<evidence type="ECO:0000256" key="5">
    <source>
        <dbReference type="SAM" id="Phobius"/>
    </source>
</evidence>
<keyword evidence="3 5" id="KW-1133">Transmembrane helix</keyword>
<sequence length="307" mass="33359">MALNNNNIRGLVEASISAIAFGTIPLFSIPVLNEGIDSLSLLVYRFAFAGVIILLVLIANKRSMHINRGDAFRIMFISLLYAVSAIALIEGYKYMSSGIATTLLFSYPIWTALLMGIFFKERLKPGAILSIFLAIGGVVLLSGVIDGDFQASYKGLLCELLSGFLYATYMVILPVMRIRKMSSLKLTFYVFFFTMLLISFYSLFATGGIKGIPSTSAFINLALLGLVPTAISNITLIMALKKVSSTMAAILGAFEPVTAMLVGVLVFSEPFTVPIAIGLMLIIASVIFLVLSNKKAQEQDKRIEEEA</sequence>
<feature type="transmembrane region" description="Helical" evidence="5">
    <location>
        <begin position="71"/>
        <end position="89"/>
    </location>
</feature>
<evidence type="ECO:0000256" key="3">
    <source>
        <dbReference type="ARBA" id="ARBA00022989"/>
    </source>
</evidence>
<accession>A0ABS6YDN5</accession>
<feature type="transmembrane region" description="Helical" evidence="5">
    <location>
        <begin position="12"/>
        <end position="32"/>
    </location>
</feature>
<dbReference type="PANTHER" id="PTHR32322">
    <property type="entry name" value="INNER MEMBRANE TRANSPORTER"/>
    <property type="match status" value="1"/>
</dbReference>
<dbReference type="Pfam" id="PF00892">
    <property type="entry name" value="EamA"/>
    <property type="match status" value="2"/>
</dbReference>
<dbReference type="PANTHER" id="PTHR32322:SF2">
    <property type="entry name" value="EAMA DOMAIN-CONTAINING PROTEIN"/>
    <property type="match status" value="1"/>
</dbReference>
<evidence type="ECO:0000313" key="7">
    <source>
        <dbReference type="EMBL" id="MBW4769321.1"/>
    </source>
</evidence>
<gene>
    <name evidence="7" type="ORF">KZO38_06035</name>
</gene>
<evidence type="ECO:0000259" key="6">
    <source>
        <dbReference type="Pfam" id="PF00892"/>
    </source>
</evidence>
<name>A0ABS6YDN5_9BACT</name>
<evidence type="ECO:0000313" key="8">
    <source>
        <dbReference type="Proteomes" id="UP000788426"/>
    </source>
</evidence>
<feature type="transmembrane region" description="Helical" evidence="5">
    <location>
        <begin position="247"/>
        <end position="267"/>
    </location>
</feature>
<dbReference type="RefSeq" id="WP_219481143.1">
    <property type="nucleotide sequence ID" value="NZ_CAUTEZ010000021.1"/>
</dbReference>
<feature type="transmembrane region" description="Helical" evidence="5">
    <location>
        <begin position="151"/>
        <end position="174"/>
    </location>
</feature>
<feature type="transmembrane region" description="Helical" evidence="5">
    <location>
        <begin position="217"/>
        <end position="240"/>
    </location>
</feature>
<comment type="caution">
    <text evidence="7">The sequence shown here is derived from an EMBL/GenBank/DDBJ whole genome shotgun (WGS) entry which is preliminary data.</text>
</comment>
<comment type="subcellular location">
    <subcellularLocation>
        <location evidence="1">Membrane</location>
        <topology evidence="1">Multi-pass membrane protein</topology>
    </subcellularLocation>
</comment>
<feature type="transmembrane region" description="Helical" evidence="5">
    <location>
        <begin position="273"/>
        <end position="292"/>
    </location>
</feature>
<feature type="transmembrane region" description="Helical" evidence="5">
    <location>
        <begin position="38"/>
        <end position="59"/>
    </location>
</feature>